<dbReference type="OrthoDB" id="1658288at2759"/>
<dbReference type="PANTHER" id="PTHR24185">
    <property type="entry name" value="CALCIUM-INDEPENDENT PHOSPHOLIPASE A2-GAMMA"/>
    <property type="match status" value="1"/>
</dbReference>
<dbReference type="Proteomes" id="UP000700596">
    <property type="component" value="Unassembled WGS sequence"/>
</dbReference>
<dbReference type="PROSITE" id="PS51635">
    <property type="entry name" value="PNPLA"/>
    <property type="match status" value="1"/>
</dbReference>
<dbReference type="GO" id="GO:0016042">
    <property type="term" value="P:lipid catabolic process"/>
    <property type="evidence" value="ECO:0007669"/>
    <property type="project" value="UniProtKB-KW"/>
</dbReference>
<evidence type="ECO:0000313" key="6">
    <source>
        <dbReference type="EMBL" id="KAH7111139.1"/>
    </source>
</evidence>
<dbReference type="InterPro" id="IPR002641">
    <property type="entry name" value="PNPLA_dom"/>
</dbReference>
<comment type="caution">
    <text evidence="4">Lacks conserved residue(s) required for the propagation of feature annotation.</text>
</comment>
<evidence type="ECO:0000256" key="4">
    <source>
        <dbReference type="PROSITE-ProRule" id="PRU01161"/>
    </source>
</evidence>
<evidence type="ECO:0000313" key="7">
    <source>
        <dbReference type="Proteomes" id="UP000700596"/>
    </source>
</evidence>
<evidence type="ECO:0000256" key="1">
    <source>
        <dbReference type="ARBA" id="ARBA00022801"/>
    </source>
</evidence>
<dbReference type="GO" id="GO:0047499">
    <property type="term" value="F:calcium-independent phospholipase A2 activity"/>
    <property type="evidence" value="ECO:0007669"/>
    <property type="project" value="TreeGrafter"/>
</dbReference>
<dbReference type="Pfam" id="PF01734">
    <property type="entry name" value="Patatin"/>
    <property type="match status" value="1"/>
</dbReference>
<sequence length="334" mass="37117">MGAVDEAKLCLLSLDGGGVRGLSTLYILKVLMDSLNNERENDGLPPVKPCEIFDLIGGTSTGGLIAIMLGRLQMNVDECILEYKNIMKAVFERRASQLPIGLMNGLANTRFDSKMLEGAIKEVITRYNASERDLFDDGSTRDCRVFVCATAKEINGIRLLKSYRRPDQLGIHSTICDAALATSAMTGFFDPVFIGPLQFVSGVLGANNPVDEVEGEASNIWCPQTGDLKPLVKCFISIGTGNPGTRAIKDSMLGFLSETLESIATETEHTERKFMRRWARHYREKRYFRFNVNGLGEVGLAEYNEEGKIEAATGQYFEHQDQMFNTQDCIRNLR</sequence>
<dbReference type="AlphaFoldDB" id="A0A9P9I973"/>
<dbReference type="PANTHER" id="PTHR24185:SF1">
    <property type="entry name" value="CALCIUM-INDEPENDENT PHOSPHOLIPASE A2-GAMMA"/>
    <property type="match status" value="1"/>
</dbReference>
<keyword evidence="3" id="KW-0443">Lipid metabolism</keyword>
<keyword evidence="1" id="KW-0378">Hydrolase</keyword>
<evidence type="ECO:0000259" key="5">
    <source>
        <dbReference type="PROSITE" id="PS51635"/>
    </source>
</evidence>
<keyword evidence="2" id="KW-0442">Lipid degradation</keyword>
<name>A0A9P9I973_9PLEO</name>
<evidence type="ECO:0000256" key="2">
    <source>
        <dbReference type="ARBA" id="ARBA00022963"/>
    </source>
</evidence>
<keyword evidence="7" id="KW-1185">Reference proteome</keyword>
<proteinExistence type="predicted"/>
<dbReference type="CDD" id="cd07216">
    <property type="entry name" value="Pat17_PNPLA8_PNPLA9_like3"/>
    <property type="match status" value="1"/>
</dbReference>
<accession>A0A9P9I973</accession>
<dbReference type="EMBL" id="JAGMWT010000025">
    <property type="protein sequence ID" value="KAH7111139.1"/>
    <property type="molecule type" value="Genomic_DNA"/>
</dbReference>
<evidence type="ECO:0000256" key="3">
    <source>
        <dbReference type="ARBA" id="ARBA00023098"/>
    </source>
</evidence>
<dbReference type="InterPro" id="IPR016035">
    <property type="entry name" value="Acyl_Trfase/lysoPLipase"/>
</dbReference>
<reference evidence="6" key="1">
    <citation type="journal article" date="2021" name="Nat. Commun.">
        <title>Genetic determinants of endophytism in the Arabidopsis root mycobiome.</title>
        <authorList>
            <person name="Mesny F."/>
            <person name="Miyauchi S."/>
            <person name="Thiergart T."/>
            <person name="Pickel B."/>
            <person name="Atanasova L."/>
            <person name="Karlsson M."/>
            <person name="Huettel B."/>
            <person name="Barry K.W."/>
            <person name="Haridas S."/>
            <person name="Chen C."/>
            <person name="Bauer D."/>
            <person name="Andreopoulos W."/>
            <person name="Pangilinan J."/>
            <person name="LaButti K."/>
            <person name="Riley R."/>
            <person name="Lipzen A."/>
            <person name="Clum A."/>
            <person name="Drula E."/>
            <person name="Henrissat B."/>
            <person name="Kohler A."/>
            <person name="Grigoriev I.V."/>
            <person name="Martin F.M."/>
            <person name="Hacquard S."/>
        </authorList>
    </citation>
    <scope>NUCLEOTIDE SEQUENCE</scope>
    <source>
        <strain evidence="6">MPI-CAGE-CH-0243</strain>
    </source>
</reference>
<feature type="short sequence motif" description="GXSXG" evidence="4">
    <location>
        <begin position="58"/>
        <end position="62"/>
    </location>
</feature>
<protein>
    <submittedName>
        <fullName evidence="6">Phospholipase, patatin family protein</fullName>
    </submittedName>
</protein>
<gene>
    <name evidence="6" type="ORF">B0J11DRAFT_447694</name>
</gene>
<feature type="domain" description="PNPLA" evidence="5">
    <location>
        <begin position="12"/>
        <end position="214"/>
    </location>
</feature>
<dbReference type="GO" id="GO:0046486">
    <property type="term" value="P:glycerolipid metabolic process"/>
    <property type="evidence" value="ECO:0007669"/>
    <property type="project" value="UniProtKB-ARBA"/>
</dbReference>
<dbReference type="GO" id="GO:0016020">
    <property type="term" value="C:membrane"/>
    <property type="evidence" value="ECO:0007669"/>
    <property type="project" value="TreeGrafter"/>
</dbReference>
<dbReference type="SUPFAM" id="SSF52151">
    <property type="entry name" value="FabD/lysophospholipase-like"/>
    <property type="match status" value="1"/>
</dbReference>
<dbReference type="GO" id="GO:0019369">
    <property type="term" value="P:arachidonate metabolic process"/>
    <property type="evidence" value="ECO:0007669"/>
    <property type="project" value="TreeGrafter"/>
</dbReference>
<dbReference type="Gene3D" id="3.40.1090.10">
    <property type="entry name" value="Cytosolic phospholipase A2 catalytic domain"/>
    <property type="match status" value="1"/>
</dbReference>
<comment type="caution">
    <text evidence="6">The sequence shown here is derived from an EMBL/GenBank/DDBJ whole genome shotgun (WGS) entry which is preliminary data.</text>
</comment>
<feature type="short sequence motif" description="GXGXXG" evidence="4">
    <location>
        <begin position="16"/>
        <end position="21"/>
    </location>
</feature>
<organism evidence="6 7">
    <name type="scientific">Dendryphion nanum</name>
    <dbReference type="NCBI Taxonomy" id="256645"/>
    <lineage>
        <taxon>Eukaryota</taxon>
        <taxon>Fungi</taxon>
        <taxon>Dikarya</taxon>
        <taxon>Ascomycota</taxon>
        <taxon>Pezizomycotina</taxon>
        <taxon>Dothideomycetes</taxon>
        <taxon>Pleosporomycetidae</taxon>
        <taxon>Pleosporales</taxon>
        <taxon>Torulaceae</taxon>
        <taxon>Dendryphion</taxon>
    </lineage>
</organism>